<organism evidence="2 3">
    <name type="scientific">Rhizomicrobium electricum</name>
    <dbReference type="NCBI Taxonomy" id="480070"/>
    <lineage>
        <taxon>Bacteria</taxon>
        <taxon>Pseudomonadati</taxon>
        <taxon>Pseudomonadota</taxon>
        <taxon>Alphaproteobacteria</taxon>
        <taxon>Micropepsales</taxon>
        <taxon>Micropepsaceae</taxon>
        <taxon>Rhizomicrobium</taxon>
    </lineage>
</organism>
<dbReference type="Gene3D" id="3.90.245.10">
    <property type="entry name" value="Ribonucleoside hydrolase-like"/>
    <property type="match status" value="1"/>
</dbReference>
<name>A0ABP3PZX4_9PROT</name>
<dbReference type="PANTHER" id="PTHR46190">
    <property type="entry name" value="SI:CH211-201H21.5-RELATED"/>
    <property type="match status" value="1"/>
</dbReference>
<gene>
    <name evidence="2" type="ORF">GCM10008942_25700</name>
</gene>
<evidence type="ECO:0000259" key="1">
    <source>
        <dbReference type="Pfam" id="PF01156"/>
    </source>
</evidence>
<dbReference type="CDD" id="cd02649">
    <property type="entry name" value="nuc_hydro_CeIAG"/>
    <property type="match status" value="1"/>
</dbReference>
<keyword evidence="3" id="KW-1185">Reference proteome</keyword>
<dbReference type="GO" id="GO:0016787">
    <property type="term" value="F:hydrolase activity"/>
    <property type="evidence" value="ECO:0007669"/>
    <property type="project" value="UniProtKB-KW"/>
</dbReference>
<proteinExistence type="predicted"/>
<dbReference type="InterPro" id="IPR052775">
    <property type="entry name" value="IUN_hydrolase"/>
</dbReference>
<evidence type="ECO:0000313" key="3">
    <source>
        <dbReference type="Proteomes" id="UP001499951"/>
    </source>
</evidence>
<dbReference type="EMBL" id="BAAADD010000006">
    <property type="protein sequence ID" value="GAA0575680.1"/>
    <property type="molecule type" value="Genomic_DNA"/>
</dbReference>
<keyword evidence="2" id="KW-0378">Hydrolase</keyword>
<evidence type="ECO:0000313" key="2">
    <source>
        <dbReference type="EMBL" id="GAA0575680.1"/>
    </source>
</evidence>
<dbReference type="InterPro" id="IPR036452">
    <property type="entry name" value="Ribo_hydro-like"/>
</dbReference>
<feature type="domain" description="Inosine/uridine-preferring nucleoside hydrolase" evidence="1">
    <location>
        <begin position="3"/>
        <end position="312"/>
    </location>
</feature>
<dbReference type="Proteomes" id="UP001499951">
    <property type="component" value="Unassembled WGS sequence"/>
</dbReference>
<protein>
    <submittedName>
        <fullName evidence="2">Nucleoside hydrolase</fullName>
    </submittedName>
</protein>
<reference evidence="3" key="1">
    <citation type="journal article" date="2019" name="Int. J. Syst. Evol. Microbiol.">
        <title>The Global Catalogue of Microorganisms (GCM) 10K type strain sequencing project: providing services to taxonomists for standard genome sequencing and annotation.</title>
        <authorList>
            <consortium name="The Broad Institute Genomics Platform"/>
            <consortium name="The Broad Institute Genome Sequencing Center for Infectious Disease"/>
            <person name="Wu L."/>
            <person name="Ma J."/>
        </authorList>
    </citation>
    <scope>NUCLEOTIDE SEQUENCE [LARGE SCALE GENOMIC DNA]</scope>
    <source>
        <strain evidence="3">JCM 15089</strain>
    </source>
</reference>
<dbReference type="SUPFAM" id="SSF53590">
    <property type="entry name" value="Nucleoside hydrolase"/>
    <property type="match status" value="1"/>
</dbReference>
<dbReference type="RefSeq" id="WP_166935479.1">
    <property type="nucleotide sequence ID" value="NZ_BAAADD010000006.1"/>
</dbReference>
<accession>A0ABP3PZX4</accession>
<dbReference type="PANTHER" id="PTHR46190:SF1">
    <property type="entry name" value="SI:CH211-201H21.5"/>
    <property type="match status" value="1"/>
</dbReference>
<comment type="caution">
    <text evidence="2">The sequence shown here is derived from an EMBL/GenBank/DDBJ whole genome shotgun (WGS) entry which is preliminary data.</text>
</comment>
<dbReference type="Pfam" id="PF01156">
    <property type="entry name" value="IU_nuc_hydro"/>
    <property type="match status" value="1"/>
</dbReference>
<dbReference type="InterPro" id="IPR001910">
    <property type="entry name" value="Inosine/uridine_hydrolase_dom"/>
</dbReference>
<sequence length="320" mass="34045">MRLIIDTDTAGDDCFSILVAAAQPDVTIEAVTICNGNIVFEQQIENALKTLEVAGLGGKVPVYPGCPKPLLREHVNAAYVFGADGMSNAGFPRTRQRPEKKHAVDAIIETVLANPGEITIIAQAPLTNLAVAATMEPRIAKAVKHLWIMGGTDNGVGNVTPAAEYNFYVDPEAAAMVFNAGFDISLVTWTLSLSSSLMTEGDLAEVAAMGTAKSDFFTTVNESQVQFSRDHYGHAGTVHPDALTSACALVPGVVTETAECLVQIELDSLLTRAYSSVSSPRVPKQEIADPSLGKAREANARVIKGVDLDAFRRCMKAALR</sequence>